<dbReference type="Gene3D" id="3.40.50.12780">
    <property type="entry name" value="N-terminal domain of ligase-like"/>
    <property type="match status" value="1"/>
</dbReference>
<name>A0ABD5RRE4_9EURY</name>
<evidence type="ECO:0000256" key="1">
    <source>
        <dbReference type="ARBA" id="ARBA00006432"/>
    </source>
</evidence>
<dbReference type="RefSeq" id="WP_247417058.1">
    <property type="nucleotide sequence ID" value="NZ_JALLGW010000001.1"/>
</dbReference>
<evidence type="ECO:0000256" key="2">
    <source>
        <dbReference type="ARBA" id="ARBA00022598"/>
    </source>
</evidence>
<reference evidence="7 8" key="1">
    <citation type="journal article" date="2019" name="Int. J. Syst. Evol. Microbiol.">
        <title>The Global Catalogue of Microorganisms (GCM) 10K type strain sequencing project: providing services to taxonomists for standard genome sequencing and annotation.</title>
        <authorList>
            <consortium name="The Broad Institute Genomics Platform"/>
            <consortium name="The Broad Institute Genome Sequencing Center for Infectious Disease"/>
            <person name="Wu L."/>
            <person name="Ma J."/>
        </authorList>
    </citation>
    <scope>NUCLEOTIDE SEQUENCE [LARGE SCALE GENOMIC DNA]</scope>
    <source>
        <strain evidence="7 8">CGMCC 1.12543</strain>
    </source>
</reference>
<dbReference type="SUPFAM" id="SSF56801">
    <property type="entry name" value="Acetyl-CoA synthetase-like"/>
    <property type="match status" value="1"/>
</dbReference>
<dbReference type="PROSITE" id="PS00455">
    <property type="entry name" value="AMP_BINDING"/>
    <property type="match status" value="1"/>
</dbReference>
<dbReference type="InterPro" id="IPR025110">
    <property type="entry name" value="AMP-bd_C"/>
</dbReference>
<dbReference type="InterPro" id="IPR042099">
    <property type="entry name" value="ANL_N_sf"/>
</dbReference>
<dbReference type="GO" id="GO:0016405">
    <property type="term" value="F:CoA-ligase activity"/>
    <property type="evidence" value="ECO:0007669"/>
    <property type="project" value="UniProtKB-ARBA"/>
</dbReference>
<dbReference type="AlphaFoldDB" id="A0ABD5RRE4"/>
<evidence type="ECO:0000259" key="5">
    <source>
        <dbReference type="Pfam" id="PF00501"/>
    </source>
</evidence>
<dbReference type="Pfam" id="PF00501">
    <property type="entry name" value="AMP-binding"/>
    <property type="match status" value="1"/>
</dbReference>
<dbReference type="InterPro" id="IPR000873">
    <property type="entry name" value="AMP-dep_synth/lig_dom"/>
</dbReference>
<feature type="domain" description="AMP-binding enzyme C-terminal" evidence="6">
    <location>
        <begin position="464"/>
        <end position="542"/>
    </location>
</feature>
<keyword evidence="3" id="KW-0547">Nucleotide-binding</keyword>
<comment type="caution">
    <text evidence="7">The sequence shown here is derived from an EMBL/GenBank/DDBJ whole genome shotgun (WGS) entry which is preliminary data.</text>
</comment>
<dbReference type="Gene3D" id="3.30.300.30">
    <property type="match status" value="1"/>
</dbReference>
<dbReference type="EMBL" id="JBHSQH010000001">
    <property type="protein sequence ID" value="MFC5973013.1"/>
    <property type="molecule type" value="Genomic_DNA"/>
</dbReference>
<sequence length="555" mass="61038">MAWHVTLDGSYEECRDSFEWSFPDGYNLAHDLVRKHEDTDRPALFQAYPDGRRETYTFDDLDRLSNRLANGLRERGIGRGDRVAVVCPQRPENLLTHLACWKLGAVSIPLSVLFGPDSLRYRLGDSGASAVVADPQVSDAVATVADDLDDLTHVVEATDGDLEDAGTPTDGTTAFADLLAADDAFAIAETDHETPAVVLYTSGSTGPPKGVLHGHGLWAGHCPAFTMYFERDLDGVYWTPADWAWIGALGDLLFPALHYGQPVVGYPMGTFDPETAFEVLAEFDVTGSFLPPTAIRMMMRVDAPADRYDLSLRAICSGGEPLTAEILAWADEELSGTVVNELYGQTEANLLVTNCREWFPAEAGSMGKPVPGHDVAVLDPETGEEQARGEVGEFAVRRAGDPVVFQEYWNAPEKTAAATVTDPDGEEWHRTGDLGRRDEDGYCWFKSRDDDVIITSGYRVGPGEVENAILDHSDVAQVGVVGVPDETRGERIKAFVQPVEDVTGDDHLREAIQDRVRDGLAKYEYPREVEFVDELPQTTTGKIQRRKLRDDDEEE</sequence>
<feature type="domain" description="AMP-dependent synthetase/ligase" evidence="5">
    <location>
        <begin position="38"/>
        <end position="409"/>
    </location>
</feature>
<keyword evidence="2" id="KW-0436">Ligase</keyword>
<evidence type="ECO:0000313" key="8">
    <source>
        <dbReference type="Proteomes" id="UP001596099"/>
    </source>
</evidence>
<evidence type="ECO:0000313" key="7">
    <source>
        <dbReference type="EMBL" id="MFC5973013.1"/>
    </source>
</evidence>
<dbReference type="PANTHER" id="PTHR43605:SF10">
    <property type="entry name" value="ACYL-COA SYNTHETASE MEDIUM CHAIN FAMILY MEMBER 3"/>
    <property type="match status" value="1"/>
</dbReference>
<evidence type="ECO:0000256" key="3">
    <source>
        <dbReference type="ARBA" id="ARBA00022741"/>
    </source>
</evidence>
<comment type="similarity">
    <text evidence="1">Belongs to the ATP-dependent AMP-binding enzyme family.</text>
</comment>
<accession>A0ABD5RRE4</accession>
<evidence type="ECO:0000256" key="4">
    <source>
        <dbReference type="ARBA" id="ARBA00022840"/>
    </source>
</evidence>
<dbReference type="InterPro" id="IPR045851">
    <property type="entry name" value="AMP-bd_C_sf"/>
</dbReference>
<keyword evidence="8" id="KW-1185">Reference proteome</keyword>
<dbReference type="PANTHER" id="PTHR43605">
    <property type="entry name" value="ACYL-COENZYME A SYNTHETASE"/>
    <property type="match status" value="1"/>
</dbReference>
<gene>
    <name evidence="7" type="ORF">ACFPYI_16895</name>
</gene>
<dbReference type="Pfam" id="PF13193">
    <property type="entry name" value="AMP-binding_C"/>
    <property type="match status" value="1"/>
</dbReference>
<dbReference type="GO" id="GO:0016878">
    <property type="term" value="F:acid-thiol ligase activity"/>
    <property type="evidence" value="ECO:0007669"/>
    <property type="project" value="UniProtKB-ARBA"/>
</dbReference>
<organism evidence="7 8">
    <name type="scientific">Halomarina salina</name>
    <dbReference type="NCBI Taxonomy" id="1872699"/>
    <lineage>
        <taxon>Archaea</taxon>
        <taxon>Methanobacteriati</taxon>
        <taxon>Methanobacteriota</taxon>
        <taxon>Stenosarchaea group</taxon>
        <taxon>Halobacteria</taxon>
        <taxon>Halobacteriales</taxon>
        <taxon>Natronomonadaceae</taxon>
        <taxon>Halomarina</taxon>
    </lineage>
</organism>
<protein>
    <submittedName>
        <fullName evidence="7">Acyl-CoA synthetase</fullName>
    </submittedName>
</protein>
<proteinExistence type="inferred from homology"/>
<dbReference type="Proteomes" id="UP001596099">
    <property type="component" value="Unassembled WGS sequence"/>
</dbReference>
<evidence type="ECO:0000259" key="6">
    <source>
        <dbReference type="Pfam" id="PF13193"/>
    </source>
</evidence>
<dbReference type="GO" id="GO:0005524">
    <property type="term" value="F:ATP binding"/>
    <property type="evidence" value="ECO:0007669"/>
    <property type="project" value="UniProtKB-KW"/>
</dbReference>
<dbReference type="InterPro" id="IPR051087">
    <property type="entry name" value="Mitochondrial_ACSM"/>
</dbReference>
<dbReference type="InterPro" id="IPR020845">
    <property type="entry name" value="AMP-binding_CS"/>
</dbReference>
<keyword evidence="4" id="KW-0067">ATP-binding</keyword>